<organism evidence="2 3">
    <name type="scientific">Stenotrophomonas indicatrix</name>
    <dbReference type="NCBI Taxonomy" id="2045451"/>
    <lineage>
        <taxon>Bacteria</taxon>
        <taxon>Pseudomonadati</taxon>
        <taxon>Pseudomonadota</taxon>
        <taxon>Gammaproteobacteria</taxon>
        <taxon>Lysobacterales</taxon>
        <taxon>Lysobacteraceae</taxon>
        <taxon>Stenotrophomonas</taxon>
    </lineage>
</organism>
<accession>A0A1W1GZ10</accession>
<protein>
    <recommendedName>
        <fullName evidence="1">DUF3658 domain-containing protein</fullName>
    </recommendedName>
</protein>
<dbReference type="AlphaFoldDB" id="A0A1W1GZ10"/>
<dbReference type="Pfam" id="PF12395">
    <property type="entry name" value="DUF3658"/>
    <property type="match status" value="1"/>
</dbReference>
<name>A0A1W1GZ10_9GAMM</name>
<reference evidence="3" key="1">
    <citation type="submission" date="2016-10" db="EMBL/GenBank/DDBJ databases">
        <authorList>
            <person name="Varghese N."/>
        </authorList>
    </citation>
    <scope>NUCLEOTIDE SEQUENCE [LARGE SCALE GENOMIC DNA]</scope>
    <source>
        <strain evidence="3">92MFCol6.1</strain>
    </source>
</reference>
<evidence type="ECO:0000313" key="2">
    <source>
        <dbReference type="EMBL" id="SLM24613.1"/>
    </source>
</evidence>
<gene>
    <name evidence="2" type="ORF">SAMN04488690_2336</name>
</gene>
<evidence type="ECO:0000313" key="3">
    <source>
        <dbReference type="Proteomes" id="UP000191133"/>
    </source>
</evidence>
<dbReference type="Proteomes" id="UP000191133">
    <property type="component" value="Unassembled WGS sequence"/>
</dbReference>
<evidence type="ECO:0000259" key="1">
    <source>
        <dbReference type="Pfam" id="PF12395"/>
    </source>
</evidence>
<dbReference type="InterPro" id="IPR022123">
    <property type="entry name" value="DUF3658"/>
</dbReference>
<dbReference type="EMBL" id="FWEU01000003">
    <property type="protein sequence ID" value="SLM24613.1"/>
    <property type="molecule type" value="Genomic_DNA"/>
</dbReference>
<sequence length="190" mass="20984">MDTHKNAATLRNAVLCSLADLPDGGLRVVMDDLRKSDTAGMWQHRTFVTFKDYPPGMLADPVGLSEAELADFGFFVLVRLLAVNGRLADTDDAPDCDAHLTNEQRHRIAALTEEDVARIDQQLLSHCDGQFRKVAYIVGTAMSLDPERPPGIPDVFYAGRVRKLVERGALQAAGDLSRMRYSEVRRLSSA</sequence>
<dbReference type="RefSeq" id="WP_032952018.1">
    <property type="nucleotide sequence ID" value="NZ_CBXW010000015.1"/>
</dbReference>
<feature type="domain" description="DUF3658" evidence="1">
    <location>
        <begin position="111"/>
        <end position="182"/>
    </location>
</feature>
<proteinExistence type="predicted"/>